<keyword evidence="1" id="KW-0472">Membrane</keyword>
<sequence length="321" mass="36229">MKKANFNFRSFKILIRKEISDYIKSWKFIILLAIVLLTCIASLYNSLSVLRKNVPTPNDPDSIFFFLKIFTTSDGTLPPFHVFIGFLGPLLGICLGFDAVNSEFNNRTISRILSQPIHRDSFLNAKFTGAIVIIACLFSTLFLLTTGIAIIWTGLSPSLQECGRLLLFLLLNMIYVGFWLNLSILFSVLWKSPATSALIGIAIWLFFTVFYPLIVNVIAQRMMPDPYSSYQAIKSYQDFILTITRFAPNQLFDDGTNILLMPSIRSLGPLSMEQVQGAIPSPLPIWESVKIVWSQLTGLLASTIICFALSYFSFMRKEIRA</sequence>
<evidence type="ECO:0000313" key="2">
    <source>
        <dbReference type="EMBL" id="MFD1628927.1"/>
    </source>
</evidence>
<organism evidence="2 3">
    <name type="scientific">Pseudopedobacter beijingensis</name>
    <dbReference type="NCBI Taxonomy" id="1207056"/>
    <lineage>
        <taxon>Bacteria</taxon>
        <taxon>Pseudomonadati</taxon>
        <taxon>Bacteroidota</taxon>
        <taxon>Sphingobacteriia</taxon>
        <taxon>Sphingobacteriales</taxon>
        <taxon>Sphingobacteriaceae</taxon>
        <taxon>Pseudopedobacter</taxon>
    </lineage>
</organism>
<feature type="transmembrane region" description="Helical" evidence="1">
    <location>
        <begin position="80"/>
        <end position="100"/>
    </location>
</feature>
<keyword evidence="3" id="KW-1185">Reference proteome</keyword>
<feature type="transmembrane region" description="Helical" evidence="1">
    <location>
        <begin position="197"/>
        <end position="219"/>
    </location>
</feature>
<dbReference type="PANTHER" id="PTHR43471:SF14">
    <property type="entry name" value="ABC-2 TYPE TRANSPORT SYSTEM PERMEASE PROTEIN"/>
    <property type="match status" value="1"/>
</dbReference>
<name>A0ABW4IAE7_9SPHI</name>
<keyword evidence="1" id="KW-0812">Transmembrane</keyword>
<protein>
    <submittedName>
        <fullName evidence="2">ABC transporter permease</fullName>
    </submittedName>
</protein>
<feature type="transmembrane region" description="Helical" evidence="1">
    <location>
        <begin position="127"/>
        <end position="153"/>
    </location>
</feature>
<comment type="caution">
    <text evidence="2">The sequence shown here is derived from an EMBL/GenBank/DDBJ whole genome shotgun (WGS) entry which is preliminary data.</text>
</comment>
<accession>A0ABW4IAE7</accession>
<dbReference type="Proteomes" id="UP001597118">
    <property type="component" value="Unassembled WGS sequence"/>
</dbReference>
<feature type="transmembrane region" description="Helical" evidence="1">
    <location>
        <begin position="165"/>
        <end position="190"/>
    </location>
</feature>
<proteinExistence type="predicted"/>
<dbReference type="Pfam" id="PF12679">
    <property type="entry name" value="ABC2_membrane_2"/>
    <property type="match status" value="1"/>
</dbReference>
<dbReference type="PANTHER" id="PTHR43471">
    <property type="entry name" value="ABC TRANSPORTER PERMEASE"/>
    <property type="match status" value="1"/>
</dbReference>
<gene>
    <name evidence="2" type="ORF">ACFSAH_03510</name>
</gene>
<evidence type="ECO:0000313" key="3">
    <source>
        <dbReference type="Proteomes" id="UP001597118"/>
    </source>
</evidence>
<feature type="transmembrane region" description="Helical" evidence="1">
    <location>
        <begin position="291"/>
        <end position="314"/>
    </location>
</feature>
<feature type="transmembrane region" description="Helical" evidence="1">
    <location>
        <begin position="26"/>
        <end position="44"/>
    </location>
</feature>
<dbReference type="EMBL" id="JBHUDG010000003">
    <property type="protein sequence ID" value="MFD1628927.1"/>
    <property type="molecule type" value="Genomic_DNA"/>
</dbReference>
<dbReference type="RefSeq" id="WP_379661309.1">
    <property type="nucleotide sequence ID" value="NZ_JBHUDG010000003.1"/>
</dbReference>
<keyword evidence="1" id="KW-1133">Transmembrane helix</keyword>
<evidence type="ECO:0000256" key="1">
    <source>
        <dbReference type="SAM" id="Phobius"/>
    </source>
</evidence>
<reference evidence="3" key="1">
    <citation type="journal article" date="2019" name="Int. J. Syst. Evol. Microbiol.">
        <title>The Global Catalogue of Microorganisms (GCM) 10K type strain sequencing project: providing services to taxonomists for standard genome sequencing and annotation.</title>
        <authorList>
            <consortium name="The Broad Institute Genomics Platform"/>
            <consortium name="The Broad Institute Genome Sequencing Center for Infectious Disease"/>
            <person name="Wu L."/>
            <person name="Ma J."/>
        </authorList>
    </citation>
    <scope>NUCLEOTIDE SEQUENCE [LARGE SCALE GENOMIC DNA]</scope>
    <source>
        <strain evidence="3">CCUG 53762</strain>
    </source>
</reference>